<evidence type="ECO:0000313" key="11">
    <source>
        <dbReference type="EMBL" id="AJA53961.1"/>
    </source>
</evidence>
<feature type="domain" description="Ferritin-like diiron" evidence="10">
    <location>
        <begin position="1"/>
        <end position="145"/>
    </location>
</feature>
<feature type="binding site" evidence="8">
    <location>
        <position position="50"/>
    </location>
    <ligand>
        <name>Fe cation</name>
        <dbReference type="ChEBI" id="CHEBI:24875"/>
        <label>1</label>
    </ligand>
</feature>
<dbReference type="InterPro" id="IPR012347">
    <property type="entry name" value="Ferritin-like"/>
</dbReference>
<evidence type="ECO:0000256" key="9">
    <source>
        <dbReference type="RuleBase" id="RU361145"/>
    </source>
</evidence>
<evidence type="ECO:0000256" key="3">
    <source>
        <dbReference type="ARBA" id="ARBA00022434"/>
    </source>
</evidence>
<name>A0A0H3JAY0_CLOPA</name>
<dbReference type="InterPro" id="IPR041719">
    <property type="entry name" value="Ferritin_prok"/>
</dbReference>
<reference evidence="12 13" key="3">
    <citation type="journal article" name="Genome Announc.">
        <title>Improved Draft Genome Sequence of Clostridium pasteurianum Strain ATCC 6013 (DSM 525) Using a Hybrid Next-Generation Sequencing Approach.</title>
        <authorList>
            <person name="Pyne M.E."/>
            <person name="Utturkar S."/>
            <person name="Brown S.D."/>
            <person name="Moo-Young M."/>
            <person name="Chung D.A."/>
            <person name="Chou C.P."/>
        </authorList>
    </citation>
    <scope>NUCLEOTIDE SEQUENCE [LARGE SCALE GENOMIC DNA]</scope>
    <source>
        <strain evidence="12 13">ATCC 6013</strain>
    </source>
</reference>
<reference evidence="12" key="2">
    <citation type="submission" date="2015-10" db="EMBL/GenBank/DDBJ databases">
        <title>Improved Draft Genome Sequence of Clostridium pasteurianum Strain ATCC 6013 (DSM 525) Using a Hybrid Next-Generation Sequencing Approach.</title>
        <authorList>
            <person name="Pyne M.E."/>
            <person name="Utturkar S.M."/>
            <person name="Brown S.D."/>
            <person name="Moo-Young M."/>
            <person name="Chung D.A."/>
            <person name="Chou P.C."/>
        </authorList>
    </citation>
    <scope>NUCLEOTIDE SEQUENCE</scope>
    <source>
        <strain evidence="12">ATCC 6013</strain>
    </source>
</reference>
<evidence type="ECO:0000256" key="7">
    <source>
        <dbReference type="ARBA" id="ARBA00048035"/>
    </source>
</evidence>
<dbReference type="EMBL" id="CP009268">
    <property type="protein sequence ID" value="AJA53961.1"/>
    <property type="molecule type" value="Genomic_DNA"/>
</dbReference>
<comment type="catalytic activity">
    <reaction evidence="7 9">
        <text>4 Fe(2+) + O2 + 6 H2O = 4 iron(III) oxide-hydroxide + 12 H(+)</text>
        <dbReference type="Rhea" id="RHEA:11972"/>
        <dbReference type="ChEBI" id="CHEBI:15377"/>
        <dbReference type="ChEBI" id="CHEBI:15378"/>
        <dbReference type="ChEBI" id="CHEBI:15379"/>
        <dbReference type="ChEBI" id="CHEBI:29033"/>
        <dbReference type="ChEBI" id="CHEBI:78619"/>
        <dbReference type="EC" id="1.16.3.2"/>
    </reaction>
</comment>
<feature type="binding site" evidence="8">
    <location>
        <position position="127"/>
    </location>
    <ligand>
        <name>Fe cation</name>
        <dbReference type="ChEBI" id="CHEBI:24875"/>
        <label>1</label>
    </ligand>
</feature>
<gene>
    <name evidence="11" type="primary">ftnA</name>
    <name evidence="11" type="ORF">CLPA_c39350</name>
    <name evidence="12" type="ORF">CP6013_03270</name>
</gene>
<protein>
    <recommendedName>
        <fullName evidence="9">Ferritin</fullName>
        <ecNumber evidence="9">1.16.3.2</ecNumber>
    </recommendedName>
</protein>
<evidence type="ECO:0000259" key="10">
    <source>
        <dbReference type="PROSITE" id="PS50905"/>
    </source>
</evidence>
<feature type="binding site" evidence="8">
    <location>
        <position position="94"/>
    </location>
    <ligand>
        <name>Fe cation</name>
        <dbReference type="ChEBI" id="CHEBI:24875"/>
        <label>1</label>
    </ligand>
</feature>
<dbReference type="KEGG" id="cpat:CLPA_c39350"/>
<dbReference type="PANTHER" id="PTHR11431">
    <property type="entry name" value="FERRITIN"/>
    <property type="match status" value="1"/>
</dbReference>
<dbReference type="CDD" id="cd01055">
    <property type="entry name" value="Nonheme_Ferritin"/>
    <property type="match status" value="1"/>
</dbReference>
<dbReference type="InterPro" id="IPR001519">
    <property type="entry name" value="Ferritin"/>
</dbReference>
<dbReference type="GO" id="GO:0008198">
    <property type="term" value="F:ferrous iron binding"/>
    <property type="evidence" value="ECO:0007669"/>
    <property type="project" value="TreeGrafter"/>
</dbReference>
<dbReference type="InterPro" id="IPR009078">
    <property type="entry name" value="Ferritin-like_SF"/>
</dbReference>
<evidence type="ECO:0000256" key="6">
    <source>
        <dbReference type="ARBA" id="ARBA00023004"/>
    </source>
</evidence>
<dbReference type="PANTHER" id="PTHR11431:SF127">
    <property type="entry name" value="BACTERIAL NON-HEME FERRITIN"/>
    <property type="match status" value="1"/>
</dbReference>
<evidence type="ECO:0000313" key="14">
    <source>
        <dbReference type="Proteomes" id="UP000030905"/>
    </source>
</evidence>
<feature type="binding site" evidence="8">
    <location>
        <position position="53"/>
    </location>
    <ligand>
        <name>Fe cation</name>
        <dbReference type="ChEBI" id="CHEBI:24875"/>
        <label>1</label>
    </ligand>
</feature>
<comment type="similarity">
    <text evidence="2 9">Belongs to the ferritin family. Prokaryotic subfamily.</text>
</comment>
<dbReference type="EMBL" id="JPGY02000001">
    <property type="protein sequence ID" value="KRU14014.1"/>
    <property type="molecule type" value="Genomic_DNA"/>
</dbReference>
<evidence type="ECO:0000313" key="13">
    <source>
        <dbReference type="Proteomes" id="UP000028042"/>
    </source>
</evidence>
<evidence type="ECO:0000256" key="5">
    <source>
        <dbReference type="ARBA" id="ARBA00023002"/>
    </source>
</evidence>
<reference evidence="11 14" key="1">
    <citation type="journal article" date="2015" name="Genome Announc.">
        <title>Complete Genome Sequence of the Nitrogen-Fixing and Solvent-Producing Clostridium pasteurianum DSM 525.</title>
        <authorList>
            <person name="Poehlein A."/>
            <person name="Grosse-Honebrink A."/>
            <person name="Zhang Y."/>
            <person name="Minton N.P."/>
            <person name="Daniel R."/>
        </authorList>
    </citation>
    <scope>NUCLEOTIDE SEQUENCE [LARGE SCALE GENOMIC DNA]</scope>
    <source>
        <strain evidence="11">DSM 525</strain>
        <strain evidence="14">DSM 525 / ATCC 6013</strain>
    </source>
</reference>
<evidence type="ECO:0000256" key="1">
    <source>
        <dbReference type="ARBA" id="ARBA00002485"/>
    </source>
</evidence>
<dbReference type="GO" id="GO:0005829">
    <property type="term" value="C:cytosol"/>
    <property type="evidence" value="ECO:0007669"/>
    <property type="project" value="TreeGrafter"/>
</dbReference>
<dbReference type="Proteomes" id="UP000028042">
    <property type="component" value="Unassembled WGS sequence"/>
</dbReference>
<keyword evidence="3 9" id="KW-0409">Iron storage</keyword>
<dbReference type="Pfam" id="PF00210">
    <property type="entry name" value="Ferritin"/>
    <property type="match status" value="1"/>
</dbReference>
<dbReference type="GO" id="GO:0006879">
    <property type="term" value="P:intracellular iron ion homeostasis"/>
    <property type="evidence" value="ECO:0007669"/>
    <property type="project" value="UniProtKB-KW"/>
</dbReference>
<dbReference type="AlphaFoldDB" id="A0A0H3JAY0"/>
<dbReference type="Gene3D" id="1.20.1260.10">
    <property type="match status" value="1"/>
</dbReference>
<dbReference type="PROSITE" id="PS50905">
    <property type="entry name" value="FERRITIN_LIKE"/>
    <property type="match status" value="1"/>
</dbReference>
<keyword evidence="14" id="KW-1185">Reference proteome</keyword>
<dbReference type="InterPro" id="IPR008331">
    <property type="entry name" value="Ferritin_DPS_dom"/>
</dbReference>
<keyword evidence="5 11" id="KW-0560">Oxidoreductase</keyword>
<dbReference type="GO" id="GO:0006826">
    <property type="term" value="P:iron ion transport"/>
    <property type="evidence" value="ECO:0007669"/>
    <property type="project" value="InterPro"/>
</dbReference>
<evidence type="ECO:0000313" key="12">
    <source>
        <dbReference type="EMBL" id="KRU14014.1"/>
    </source>
</evidence>
<keyword evidence="9" id="KW-0963">Cytoplasm</keyword>
<evidence type="ECO:0000256" key="8">
    <source>
        <dbReference type="PIRSR" id="PIRSR601519-1"/>
    </source>
</evidence>
<accession>A0A0H3JAY0</accession>
<dbReference type="InterPro" id="IPR009040">
    <property type="entry name" value="Ferritin-like_diiron"/>
</dbReference>
<feature type="binding site" evidence="8">
    <location>
        <position position="17"/>
    </location>
    <ligand>
        <name>Fe cation</name>
        <dbReference type="ChEBI" id="CHEBI:24875"/>
        <label>1</label>
    </ligand>
</feature>
<proteinExistence type="inferred from homology"/>
<keyword evidence="6 8" id="KW-0408">Iron</keyword>
<dbReference type="RefSeq" id="WP_003445141.1">
    <property type="nucleotide sequence ID" value="NZ_ANZB01000006.1"/>
</dbReference>
<comment type="function">
    <text evidence="1 9">Iron-storage protein.</text>
</comment>
<dbReference type="eggNOG" id="COG1528">
    <property type="taxonomic scope" value="Bacteria"/>
</dbReference>
<evidence type="ECO:0000256" key="4">
    <source>
        <dbReference type="ARBA" id="ARBA00022723"/>
    </source>
</evidence>
<dbReference type="GO" id="GO:0004322">
    <property type="term" value="F:ferroxidase activity"/>
    <property type="evidence" value="ECO:0007669"/>
    <property type="project" value="TreeGrafter"/>
</dbReference>
<dbReference type="GO" id="GO:0042802">
    <property type="term" value="F:identical protein binding"/>
    <property type="evidence" value="ECO:0007669"/>
    <property type="project" value="UniProtKB-ARBA"/>
</dbReference>
<dbReference type="KEGG" id="cpae:CPAST_c39350"/>
<dbReference type="GO" id="GO:0008199">
    <property type="term" value="F:ferric iron binding"/>
    <property type="evidence" value="ECO:0007669"/>
    <property type="project" value="InterPro"/>
</dbReference>
<dbReference type="EC" id="1.16.3.2" evidence="9"/>
<comment type="subcellular location">
    <subcellularLocation>
        <location evidence="9">Cytoplasm</location>
    </subcellularLocation>
</comment>
<dbReference type="PATRIC" id="fig|1262449.3.peg.2189"/>
<evidence type="ECO:0000256" key="2">
    <source>
        <dbReference type="ARBA" id="ARBA00006950"/>
    </source>
</evidence>
<dbReference type="GeneID" id="93076015"/>
<sequence length="170" mass="19715">MISEKLFSALNDQVNYEYYSAHIYLAMQAYCASQDLPGFENFFKVQIEEERFHASKFFNYIVDMDGDVTIKGMDNPNNEFGSVLDVFKATLSHEKFVTERIYNLMDIATDEKEHATISFLKWFIDEQTEEEKTVSTILKRLERIGDDKAALYMLDAELSQRVFTPPTTTA</sequence>
<keyword evidence="4 8" id="KW-0479">Metal-binding</keyword>
<dbReference type="SUPFAM" id="SSF47240">
    <property type="entry name" value="Ferritin-like"/>
    <property type="match status" value="1"/>
</dbReference>
<organism evidence="11 14">
    <name type="scientific">Clostridium pasteurianum DSM 525 = ATCC 6013</name>
    <dbReference type="NCBI Taxonomy" id="1262449"/>
    <lineage>
        <taxon>Bacteria</taxon>
        <taxon>Bacillati</taxon>
        <taxon>Bacillota</taxon>
        <taxon>Clostridia</taxon>
        <taxon>Eubacteriales</taxon>
        <taxon>Clostridiaceae</taxon>
        <taxon>Clostridium</taxon>
    </lineage>
</organism>
<dbReference type="Proteomes" id="UP000030905">
    <property type="component" value="Chromosome"/>
</dbReference>
<dbReference type="FunFam" id="1.20.1260.10:FF:000001">
    <property type="entry name" value="Non-heme ferritin"/>
    <property type="match status" value="1"/>
</dbReference>